<proteinExistence type="predicted"/>
<gene>
    <name evidence="1" type="ORF">E5990_06545</name>
</gene>
<accession>A0AC61S5M2</accession>
<dbReference type="Proteomes" id="UP000305401">
    <property type="component" value="Unassembled WGS sequence"/>
</dbReference>
<comment type="caution">
    <text evidence="1">The sequence shown here is derived from an EMBL/GenBank/DDBJ whole genome shotgun (WGS) entry which is preliminary data.</text>
</comment>
<evidence type="ECO:0000313" key="1">
    <source>
        <dbReference type="EMBL" id="THG50616.1"/>
    </source>
</evidence>
<sequence>MIMRIRHIFRVSLVVAMFVVWLLNGSCTQNDGHIGPVFGQWRMTETTIGTEPVHAYAGNVFWLFQNNVVCLREVLPHHDVDNRWGSWKWGEKDVLILDFSHGDELHSPDDKVYEPLVITGFVAGENVLRVHRLTSSHMELSMGNRTYTLKKQ</sequence>
<name>A0AC61S5M2_9BACT</name>
<organism evidence="1 2">
    <name type="scientific">Muribaculum caecicola</name>
    <dbReference type="NCBI Taxonomy" id="3038144"/>
    <lineage>
        <taxon>Bacteria</taxon>
        <taxon>Pseudomonadati</taxon>
        <taxon>Bacteroidota</taxon>
        <taxon>Bacteroidia</taxon>
        <taxon>Bacteroidales</taxon>
        <taxon>Muribaculaceae</taxon>
        <taxon>Muribaculum</taxon>
    </lineage>
</organism>
<dbReference type="EMBL" id="SSTG01000070">
    <property type="protein sequence ID" value="THG50616.1"/>
    <property type="molecule type" value="Genomic_DNA"/>
</dbReference>
<protein>
    <submittedName>
        <fullName evidence="1">Uncharacterized protein</fullName>
    </submittedName>
</protein>
<keyword evidence="2" id="KW-1185">Reference proteome</keyword>
<evidence type="ECO:0000313" key="2">
    <source>
        <dbReference type="Proteomes" id="UP000305401"/>
    </source>
</evidence>
<reference evidence="1" key="1">
    <citation type="submission" date="2019-04" db="EMBL/GenBank/DDBJ databases">
        <title>Microbes associate with the intestines of laboratory mice.</title>
        <authorList>
            <person name="Navarre W."/>
            <person name="Wong E."/>
            <person name="Huang K.C."/>
            <person name="Tropini C."/>
            <person name="Ng K."/>
            <person name="Yu B."/>
        </authorList>
    </citation>
    <scope>NUCLEOTIDE SEQUENCE</scope>
    <source>
        <strain evidence="1">NM86_A22</strain>
    </source>
</reference>